<keyword evidence="4" id="KW-0808">Transferase</keyword>
<evidence type="ECO:0000256" key="1">
    <source>
        <dbReference type="ARBA" id="ARBA00004141"/>
    </source>
</evidence>
<comment type="caution">
    <text evidence="10">The sequence shown here is derived from an EMBL/GenBank/DDBJ whole genome shotgun (WGS) entry which is preliminary data.</text>
</comment>
<dbReference type="Proteomes" id="UP000480548">
    <property type="component" value="Unassembled WGS sequence"/>
</dbReference>
<dbReference type="PANTHER" id="PTHR31595">
    <property type="entry name" value="LONG-CHAIN-ALCOHOL O-FATTY-ACYLTRANSFERASE 3-RELATED"/>
    <property type="match status" value="1"/>
</dbReference>
<feature type="transmembrane region" description="Helical" evidence="8">
    <location>
        <begin position="114"/>
        <end position="136"/>
    </location>
</feature>
<dbReference type="GO" id="GO:0016020">
    <property type="term" value="C:membrane"/>
    <property type="evidence" value="ECO:0007669"/>
    <property type="project" value="UniProtKB-SubCell"/>
</dbReference>
<evidence type="ECO:0000256" key="6">
    <source>
        <dbReference type="ARBA" id="ARBA00022989"/>
    </source>
</evidence>
<dbReference type="Pfam" id="PF13813">
    <property type="entry name" value="MBOAT_2"/>
    <property type="match status" value="1"/>
</dbReference>
<feature type="transmembrane region" description="Helical" evidence="8">
    <location>
        <begin position="334"/>
        <end position="355"/>
    </location>
</feature>
<feature type="domain" description="Wax synthase" evidence="9">
    <location>
        <begin position="367"/>
        <end position="451"/>
    </location>
</feature>
<organism evidence="10 11">
    <name type="scientific">Orbilia oligospora</name>
    <name type="common">Nematode-trapping fungus</name>
    <name type="synonym">Arthrobotrys oligospora</name>
    <dbReference type="NCBI Taxonomy" id="2813651"/>
    <lineage>
        <taxon>Eukaryota</taxon>
        <taxon>Fungi</taxon>
        <taxon>Dikarya</taxon>
        <taxon>Ascomycota</taxon>
        <taxon>Pezizomycotina</taxon>
        <taxon>Orbiliomycetes</taxon>
        <taxon>Orbiliales</taxon>
        <taxon>Orbiliaceae</taxon>
        <taxon>Orbilia</taxon>
    </lineage>
</organism>
<dbReference type="AlphaFoldDB" id="A0A7C8NZK2"/>
<keyword evidence="6 8" id="KW-1133">Transmembrane helix</keyword>
<sequence length="552" mass="61711">MTRDPQTVDIASSALWSNRDLESPYRELQKCTFDKMADFPLLSVTPFAQFPARLEILSTKTPFLLHEALTPLFLLFLTLLCYPHKSFLRNAIALPVIVGLYVRLAVVYSSSHWGLAFCVGAGAYFGSLQAFNLLVVKDVGRDKDIRWTADDTGIQNNGFNHGNGTTNGEAHITKGEERQLNGRTHQTGNGSTNDIANGSPKDITKLDNPGLGYPTLATYPLQQRARFTFSLLCASRGVGFKFQVRRVRPPPSPSDSHISFLVTHFSYIFLAYIILDTFGYAIAHDPFFYTPGCWKTPFHPPALSQEQWTAICFPASVPQDPTIRWLYHNIARKYLSLFAVYAILCQLFSIAAVLFTTPIPITSPSSWAPLFGPISEATSLRGFWTSYWHSIFKKGFSYPGEWVAYQVLELERGNVWAQVIVVFSAFWNSAGLHGIGAWTLNGTGLAATGYFVIQSVGVLIEMVIIKLLKILGVDEKGTLGKAVTFTWMMVWGLWSCEIFFYDFLAAGVAGTEPVAWSAWRWWTGEGEAYRWGPPGKWLRWDENSLGGWGVRV</sequence>
<evidence type="ECO:0000256" key="4">
    <source>
        <dbReference type="ARBA" id="ARBA00022679"/>
    </source>
</evidence>
<comment type="similarity">
    <text evidence="3">Belongs to the wax synthase family.</text>
</comment>
<evidence type="ECO:0000259" key="9">
    <source>
        <dbReference type="Pfam" id="PF13813"/>
    </source>
</evidence>
<dbReference type="GO" id="GO:0006629">
    <property type="term" value="P:lipid metabolic process"/>
    <property type="evidence" value="ECO:0007669"/>
    <property type="project" value="InterPro"/>
</dbReference>
<accession>A0A7C8NZK2</accession>
<evidence type="ECO:0000256" key="3">
    <source>
        <dbReference type="ARBA" id="ARBA00007282"/>
    </source>
</evidence>
<dbReference type="EMBL" id="WIQZ01000010">
    <property type="protein sequence ID" value="KAF3142734.1"/>
    <property type="molecule type" value="Genomic_DNA"/>
</dbReference>
<feature type="transmembrane region" description="Helical" evidence="8">
    <location>
        <begin position="447"/>
        <end position="468"/>
    </location>
</feature>
<feature type="transmembrane region" description="Helical" evidence="8">
    <location>
        <begin position="415"/>
        <end position="435"/>
    </location>
</feature>
<dbReference type="GO" id="GO:0008374">
    <property type="term" value="F:O-acyltransferase activity"/>
    <property type="evidence" value="ECO:0007669"/>
    <property type="project" value="InterPro"/>
</dbReference>
<comment type="subcellular location">
    <subcellularLocation>
        <location evidence="1">Membrane</location>
        <topology evidence="1">Multi-pass membrane protein</topology>
    </subcellularLocation>
</comment>
<keyword evidence="7 8" id="KW-0472">Membrane</keyword>
<comment type="pathway">
    <text evidence="2">Secondary metabolite biosynthesis.</text>
</comment>
<dbReference type="InterPro" id="IPR032805">
    <property type="entry name" value="Wax_synthase_dom"/>
</dbReference>
<evidence type="ECO:0000313" key="11">
    <source>
        <dbReference type="Proteomes" id="UP000480548"/>
    </source>
</evidence>
<name>A0A7C8NZK2_ORBOL</name>
<feature type="transmembrane region" description="Helical" evidence="8">
    <location>
        <begin position="91"/>
        <end position="108"/>
    </location>
</feature>
<proteinExistence type="inferred from homology"/>
<keyword evidence="5 8" id="KW-0812">Transmembrane</keyword>
<reference evidence="10 11" key="1">
    <citation type="submission" date="2019-06" db="EMBL/GenBank/DDBJ databases">
        <authorList>
            <person name="Palmer J.M."/>
        </authorList>
    </citation>
    <scope>NUCLEOTIDE SEQUENCE [LARGE SCALE GENOMIC DNA]</scope>
    <source>
        <strain evidence="10 11">TWF703</strain>
    </source>
</reference>
<evidence type="ECO:0000256" key="8">
    <source>
        <dbReference type="SAM" id="Phobius"/>
    </source>
</evidence>
<evidence type="ECO:0000256" key="7">
    <source>
        <dbReference type="ARBA" id="ARBA00023136"/>
    </source>
</evidence>
<dbReference type="InterPro" id="IPR044851">
    <property type="entry name" value="Wax_synthase"/>
</dbReference>
<evidence type="ECO:0000256" key="2">
    <source>
        <dbReference type="ARBA" id="ARBA00005179"/>
    </source>
</evidence>
<protein>
    <recommendedName>
        <fullName evidence="9">Wax synthase domain-containing protein</fullName>
    </recommendedName>
</protein>
<evidence type="ECO:0000256" key="5">
    <source>
        <dbReference type="ARBA" id="ARBA00022692"/>
    </source>
</evidence>
<gene>
    <name evidence="10" type="ORF">TWF703_000237</name>
</gene>
<evidence type="ECO:0000313" key="10">
    <source>
        <dbReference type="EMBL" id="KAF3142734.1"/>
    </source>
</evidence>
<dbReference type="PANTHER" id="PTHR31595:SF57">
    <property type="entry name" value="OS04G0481900 PROTEIN"/>
    <property type="match status" value="1"/>
</dbReference>